<organism evidence="1">
    <name type="scientific">uncultured Geobacillus sp</name>
    <dbReference type="NCBI Taxonomy" id="228952"/>
    <lineage>
        <taxon>Bacteria</taxon>
        <taxon>Bacillati</taxon>
        <taxon>Bacillota</taxon>
        <taxon>Bacilli</taxon>
        <taxon>Bacillales</taxon>
        <taxon>Anoxybacillaceae</taxon>
        <taxon>Geobacillus</taxon>
        <taxon>environmental samples</taxon>
    </lineage>
</organism>
<name>A0A060CI14_9BACL</name>
<dbReference type="AlphaFoldDB" id="A0A060CI14"/>
<protein>
    <submittedName>
        <fullName evidence="1">CAZy families CBM48|GH13 protein</fullName>
    </submittedName>
</protein>
<sequence length="101" mass="11985">MDFQTVDDSNPRGSYNWGYDPLLYFAPEGSYSSDPDDAYKRITELRHLVHVFHENGLRIVMDVVFNHVFDALTNPLEVLCPGYYFPPQRRWDSFQRQLLRQ</sequence>
<proteinExistence type="predicted"/>
<accession>A0A060CI14</accession>
<dbReference type="InterPro" id="IPR017853">
    <property type="entry name" value="GH"/>
</dbReference>
<evidence type="ECO:0000313" key="1">
    <source>
        <dbReference type="EMBL" id="AIA92690.1"/>
    </source>
</evidence>
<reference evidence="1" key="1">
    <citation type="journal article" date="2013" name="Environ. Microbiol.">
        <title>Seasonally variable intestinal metagenomes of the red palm weevil (Rhynchophorus ferrugineus).</title>
        <authorList>
            <person name="Jia S."/>
            <person name="Zhang X."/>
            <person name="Zhang G."/>
            <person name="Yin A."/>
            <person name="Zhang S."/>
            <person name="Li F."/>
            <person name="Wang L."/>
            <person name="Zhao D."/>
            <person name="Yun Q."/>
            <person name="Tala"/>
            <person name="Wang J."/>
            <person name="Sun G."/>
            <person name="Baabdullah M."/>
            <person name="Yu X."/>
            <person name="Hu S."/>
            <person name="Al-Mssallem I.S."/>
            <person name="Yu J."/>
        </authorList>
    </citation>
    <scope>NUCLEOTIDE SEQUENCE</scope>
</reference>
<dbReference type="Gene3D" id="3.20.20.80">
    <property type="entry name" value="Glycosidases"/>
    <property type="match status" value="1"/>
</dbReference>
<dbReference type="PANTHER" id="PTHR43002">
    <property type="entry name" value="GLYCOGEN DEBRANCHING ENZYME"/>
    <property type="match status" value="1"/>
</dbReference>
<dbReference type="EMBL" id="KF125363">
    <property type="protein sequence ID" value="AIA92690.1"/>
    <property type="molecule type" value="Genomic_DNA"/>
</dbReference>
<dbReference type="SUPFAM" id="SSF51445">
    <property type="entry name" value="(Trans)glycosidases"/>
    <property type="match status" value="1"/>
</dbReference>